<dbReference type="FunFam" id="1.10.20.70:FF:000001">
    <property type="entry name" value="Cleavage stimulation factor subunit 2"/>
    <property type="match status" value="1"/>
</dbReference>
<comment type="subcellular location">
    <subcellularLocation>
        <location evidence="1">Nucleus</location>
    </subcellularLocation>
</comment>
<dbReference type="SUPFAM" id="SSF54928">
    <property type="entry name" value="RNA-binding domain, RBD"/>
    <property type="match status" value="1"/>
</dbReference>
<dbReference type="PROSITE" id="PS50102">
    <property type="entry name" value="RRM"/>
    <property type="match status" value="1"/>
</dbReference>
<gene>
    <name evidence="10" type="ORF">BLA29_004191</name>
</gene>
<dbReference type="InterPro" id="IPR025742">
    <property type="entry name" value="CSTF2_hinge"/>
</dbReference>
<keyword evidence="5 7" id="KW-0694">RNA-binding</keyword>
<evidence type="ECO:0000256" key="6">
    <source>
        <dbReference type="ARBA" id="ARBA00023242"/>
    </source>
</evidence>
<evidence type="ECO:0000256" key="4">
    <source>
        <dbReference type="ARBA" id="ARBA00022737"/>
    </source>
</evidence>
<feature type="compositionally biased region" description="Low complexity" evidence="8">
    <location>
        <begin position="280"/>
        <end position="294"/>
    </location>
</feature>
<dbReference type="Pfam" id="PF14304">
    <property type="entry name" value="CSTF_C"/>
    <property type="match status" value="1"/>
</dbReference>
<dbReference type="FunFam" id="1.25.40.630:FF:000001">
    <property type="entry name" value="Cleavage stimulation factor subunit 2"/>
    <property type="match status" value="1"/>
</dbReference>
<keyword evidence="6" id="KW-0539">Nucleus</keyword>
<sequence>MSNTSQQATNERSLRSVFVGNIPYDASEEKLKEIFAEVGPVISFKLVYDRESGKPKGYGFCEYRDQETALSAMRNLNSYELNGRNLRVDTATNERFKEEIKNLQMSLSGSTFESPYGQEVEPDKAPEQIAKVISSLPPEQMFEIAKQMKHCVLTNPNEARNMLLQNPQLAYALLQLLVVMRAIDVQTASSILYKPNPPPMPIQPGANIATGMPPAAHMAMPMSQQPPMIHPSIFDPSIVAANVQQPPPMAQNTFDPRLDPRLRQQQAQPPTEAFDPRIVQQQQPTQTVGTTAQPPLDPRLRVQMPTVASAAVAPVVTVAQNLRGPPPGSVRPIFNQQAQLSSAATAQAQTSNPQQSSTSSSSTIQTANQSSMNQSEQEKAQLIMQVLSLSDQQINMLPADQRQSILMLRQQLQQQNK</sequence>
<feature type="compositionally biased region" description="Low complexity" evidence="8">
    <location>
        <begin position="341"/>
        <end position="371"/>
    </location>
</feature>
<evidence type="ECO:0000256" key="8">
    <source>
        <dbReference type="SAM" id="MobiDB-lite"/>
    </source>
</evidence>
<evidence type="ECO:0000256" key="5">
    <source>
        <dbReference type="ARBA" id="ARBA00022884"/>
    </source>
</evidence>
<dbReference type="SMART" id="SM00360">
    <property type="entry name" value="RRM"/>
    <property type="match status" value="1"/>
</dbReference>
<dbReference type="GO" id="GO:0005847">
    <property type="term" value="C:mRNA cleavage and polyadenylation specificity factor complex"/>
    <property type="evidence" value="ECO:0007669"/>
    <property type="project" value="TreeGrafter"/>
</dbReference>
<dbReference type="InterPro" id="IPR026896">
    <property type="entry name" value="CSTF_C"/>
</dbReference>
<name>A0A1Y3BEY9_EURMA</name>
<dbReference type="AlphaFoldDB" id="A0A1Y3BEY9"/>
<dbReference type="Proteomes" id="UP000194236">
    <property type="component" value="Unassembled WGS sequence"/>
</dbReference>
<dbReference type="InterPro" id="IPR000504">
    <property type="entry name" value="RRM_dom"/>
</dbReference>
<dbReference type="FunFam" id="3.30.70.330:FF:000061">
    <property type="entry name" value="cleavage stimulation factor subunit 2 isoform X1"/>
    <property type="match status" value="1"/>
</dbReference>
<accession>A0A1Y3BEY9</accession>
<dbReference type="Pfam" id="PF00076">
    <property type="entry name" value="RRM_1"/>
    <property type="match status" value="1"/>
</dbReference>
<dbReference type="Gene3D" id="1.25.40.630">
    <property type="match status" value="1"/>
</dbReference>
<feature type="region of interest" description="Disordered" evidence="8">
    <location>
        <begin position="341"/>
        <end position="377"/>
    </location>
</feature>
<evidence type="ECO:0000313" key="11">
    <source>
        <dbReference type="Proteomes" id="UP000194236"/>
    </source>
</evidence>
<dbReference type="InterPro" id="IPR038192">
    <property type="entry name" value="CSTF_C_sf"/>
</dbReference>
<feature type="region of interest" description="Disordered" evidence="8">
    <location>
        <begin position="263"/>
        <end position="297"/>
    </location>
</feature>
<evidence type="ECO:0000256" key="1">
    <source>
        <dbReference type="ARBA" id="ARBA00004123"/>
    </source>
</evidence>
<dbReference type="Pfam" id="PF14327">
    <property type="entry name" value="CSTF2_hinge"/>
    <property type="match status" value="1"/>
</dbReference>
<dbReference type="GO" id="GO:0003729">
    <property type="term" value="F:mRNA binding"/>
    <property type="evidence" value="ECO:0007669"/>
    <property type="project" value="TreeGrafter"/>
</dbReference>
<evidence type="ECO:0000256" key="3">
    <source>
        <dbReference type="ARBA" id="ARBA00022664"/>
    </source>
</evidence>
<evidence type="ECO:0000256" key="7">
    <source>
        <dbReference type="PROSITE-ProRule" id="PRU00176"/>
    </source>
</evidence>
<keyword evidence="4" id="KW-0677">Repeat</keyword>
<protein>
    <submittedName>
        <fullName evidence="10">Cleavage stimulation factor subunit 2-like protein</fullName>
    </submittedName>
</protein>
<dbReference type="CDD" id="cd12671">
    <property type="entry name" value="RRM_CSTF2_CSTF2T"/>
    <property type="match status" value="1"/>
</dbReference>
<dbReference type="OrthoDB" id="272703at2759"/>
<evidence type="ECO:0000259" key="9">
    <source>
        <dbReference type="PROSITE" id="PS50102"/>
    </source>
</evidence>
<dbReference type="PANTHER" id="PTHR45735:SF2">
    <property type="entry name" value="CLEAVAGE STIMULATION FACTOR SUBUNIT 2"/>
    <property type="match status" value="1"/>
</dbReference>
<dbReference type="EMBL" id="MUJZ01022965">
    <property type="protein sequence ID" value="OTF79469.1"/>
    <property type="molecule type" value="Genomic_DNA"/>
</dbReference>
<evidence type="ECO:0000256" key="2">
    <source>
        <dbReference type="ARBA" id="ARBA00022553"/>
    </source>
</evidence>
<feature type="domain" description="RRM" evidence="9">
    <location>
        <begin position="15"/>
        <end position="93"/>
    </location>
</feature>
<keyword evidence="11" id="KW-1185">Reference proteome</keyword>
<dbReference type="PANTHER" id="PTHR45735">
    <property type="entry name" value="CLEAVAGE STIMULATION FACTOR SUBUNIT 2"/>
    <property type="match status" value="1"/>
</dbReference>
<keyword evidence="3" id="KW-0507">mRNA processing</keyword>
<dbReference type="InterPro" id="IPR012677">
    <property type="entry name" value="Nucleotide-bd_a/b_plait_sf"/>
</dbReference>
<keyword evidence="2" id="KW-0597">Phosphoprotein</keyword>
<proteinExistence type="predicted"/>
<evidence type="ECO:0000313" key="10">
    <source>
        <dbReference type="EMBL" id="OTF79469.1"/>
    </source>
</evidence>
<dbReference type="Gene3D" id="3.30.70.330">
    <property type="match status" value="1"/>
</dbReference>
<dbReference type="InterPro" id="IPR035979">
    <property type="entry name" value="RBD_domain_sf"/>
</dbReference>
<organism evidence="10 11">
    <name type="scientific">Euroglyphus maynei</name>
    <name type="common">Mayne's house dust mite</name>
    <dbReference type="NCBI Taxonomy" id="6958"/>
    <lineage>
        <taxon>Eukaryota</taxon>
        <taxon>Metazoa</taxon>
        <taxon>Ecdysozoa</taxon>
        <taxon>Arthropoda</taxon>
        <taxon>Chelicerata</taxon>
        <taxon>Arachnida</taxon>
        <taxon>Acari</taxon>
        <taxon>Acariformes</taxon>
        <taxon>Sarcoptiformes</taxon>
        <taxon>Astigmata</taxon>
        <taxon>Psoroptidia</taxon>
        <taxon>Analgoidea</taxon>
        <taxon>Pyroglyphidae</taxon>
        <taxon>Pyroglyphinae</taxon>
        <taxon>Euroglyphus</taxon>
    </lineage>
</organism>
<comment type="caution">
    <text evidence="10">The sequence shown here is derived from an EMBL/GenBank/DDBJ whole genome shotgun (WGS) entry which is preliminary data.</text>
</comment>
<dbReference type="GO" id="GO:0031124">
    <property type="term" value="P:mRNA 3'-end processing"/>
    <property type="evidence" value="ECO:0007669"/>
    <property type="project" value="InterPro"/>
</dbReference>
<dbReference type="Gene3D" id="1.10.20.70">
    <property type="entry name" value="Transcription termination and cleavage factor, C-terminal domain"/>
    <property type="match status" value="1"/>
</dbReference>
<reference evidence="10 11" key="1">
    <citation type="submission" date="2017-03" db="EMBL/GenBank/DDBJ databases">
        <title>Genome Survey of Euroglyphus maynei.</title>
        <authorList>
            <person name="Arlian L.G."/>
            <person name="Morgan M.S."/>
            <person name="Rider S.D."/>
        </authorList>
    </citation>
    <scope>NUCLEOTIDE SEQUENCE [LARGE SCALE GENOMIC DNA]</scope>
    <source>
        <strain evidence="10">Arlian Lab</strain>
        <tissue evidence="10">Whole body</tissue>
    </source>
</reference>